<evidence type="ECO:0000256" key="1">
    <source>
        <dbReference type="SAM" id="Phobius"/>
    </source>
</evidence>
<feature type="chain" id="PRO_5040260438" description="Extracellular membrane protein CFEM domain-containing protein" evidence="2">
    <location>
        <begin position="24"/>
        <end position="190"/>
    </location>
</feature>
<reference evidence="3" key="1">
    <citation type="journal article" date="2021" name="Nat. Commun.">
        <title>Genetic determinants of endophytism in the Arabidopsis root mycobiome.</title>
        <authorList>
            <person name="Mesny F."/>
            <person name="Miyauchi S."/>
            <person name="Thiergart T."/>
            <person name="Pickel B."/>
            <person name="Atanasova L."/>
            <person name="Karlsson M."/>
            <person name="Huettel B."/>
            <person name="Barry K.W."/>
            <person name="Haridas S."/>
            <person name="Chen C."/>
            <person name="Bauer D."/>
            <person name="Andreopoulos W."/>
            <person name="Pangilinan J."/>
            <person name="LaButti K."/>
            <person name="Riley R."/>
            <person name="Lipzen A."/>
            <person name="Clum A."/>
            <person name="Drula E."/>
            <person name="Henrissat B."/>
            <person name="Kohler A."/>
            <person name="Grigoriev I.V."/>
            <person name="Martin F.M."/>
            <person name="Hacquard S."/>
        </authorList>
    </citation>
    <scope>NUCLEOTIDE SEQUENCE</scope>
    <source>
        <strain evidence="3">MPI-SDFR-AT-0073</strain>
    </source>
</reference>
<keyword evidence="4" id="KW-1185">Reference proteome</keyword>
<dbReference type="Proteomes" id="UP000758603">
    <property type="component" value="Unassembled WGS sequence"/>
</dbReference>
<dbReference type="RefSeq" id="XP_045962061.1">
    <property type="nucleotide sequence ID" value="XM_046099640.1"/>
</dbReference>
<keyword evidence="1" id="KW-0472">Membrane</keyword>
<dbReference type="EMBL" id="JAGPXC010000002">
    <property type="protein sequence ID" value="KAH6657827.1"/>
    <property type="molecule type" value="Genomic_DNA"/>
</dbReference>
<sequence length="190" mass="20128">MIPYPCAMRAMNLFALLASPVLAGTLGPLSIDQSDIYKGQRQCVFSCYEYSSIDIVGGPIAEELSCAYRPVQNDCFCRPDLQREAVSYISSCVGRYCSSNPLDISTATNIYKDYCTSNGYLQAQATTEASITGALTVTVTEAVATRTVTVLSNARGGPSSACSLSWSLLVILVTITVGVTGGVASITGFR</sequence>
<accession>A0A9P9A011</accession>
<feature type="transmembrane region" description="Helical" evidence="1">
    <location>
        <begin position="164"/>
        <end position="189"/>
    </location>
</feature>
<name>A0A9P9A011_9PEZI</name>
<evidence type="ECO:0000313" key="3">
    <source>
        <dbReference type="EMBL" id="KAH6657827.1"/>
    </source>
</evidence>
<dbReference type="AlphaFoldDB" id="A0A9P9A011"/>
<gene>
    <name evidence="3" type="ORF">BKA67DRAFT_533016</name>
</gene>
<keyword evidence="2" id="KW-0732">Signal</keyword>
<evidence type="ECO:0000313" key="4">
    <source>
        <dbReference type="Proteomes" id="UP000758603"/>
    </source>
</evidence>
<evidence type="ECO:0008006" key="5">
    <source>
        <dbReference type="Google" id="ProtNLM"/>
    </source>
</evidence>
<dbReference type="OrthoDB" id="5421290at2759"/>
<comment type="caution">
    <text evidence="3">The sequence shown here is derived from an EMBL/GenBank/DDBJ whole genome shotgun (WGS) entry which is preliminary data.</text>
</comment>
<keyword evidence="1" id="KW-1133">Transmembrane helix</keyword>
<keyword evidence="1" id="KW-0812">Transmembrane</keyword>
<organism evidence="3 4">
    <name type="scientific">Truncatella angustata</name>
    <dbReference type="NCBI Taxonomy" id="152316"/>
    <lineage>
        <taxon>Eukaryota</taxon>
        <taxon>Fungi</taxon>
        <taxon>Dikarya</taxon>
        <taxon>Ascomycota</taxon>
        <taxon>Pezizomycotina</taxon>
        <taxon>Sordariomycetes</taxon>
        <taxon>Xylariomycetidae</taxon>
        <taxon>Amphisphaeriales</taxon>
        <taxon>Sporocadaceae</taxon>
        <taxon>Truncatella</taxon>
    </lineage>
</organism>
<dbReference type="GeneID" id="70128532"/>
<proteinExistence type="predicted"/>
<evidence type="ECO:0000256" key="2">
    <source>
        <dbReference type="SAM" id="SignalP"/>
    </source>
</evidence>
<protein>
    <recommendedName>
        <fullName evidence="5">Extracellular membrane protein CFEM domain-containing protein</fullName>
    </recommendedName>
</protein>
<feature type="signal peptide" evidence="2">
    <location>
        <begin position="1"/>
        <end position="23"/>
    </location>
</feature>